<dbReference type="EMBL" id="QXGC01001221">
    <property type="protein sequence ID" value="KAE9208154.1"/>
    <property type="molecule type" value="Genomic_DNA"/>
</dbReference>
<dbReference type="InterPro" id="IPR013189">
    <property type="entry name" value="Glyco_hydro_32_C"/>
</dbReference>
<accession>A0A6G0NH97</accession>
<evidence type="ECO:0000313" key="3">
    <source>
        <dbReference type="Proteomes" id="UP000476176"/>
    </source>
</evidence>
<comment type="caution">
    <text evidence="2">The sequence shown here is derived from an EMBL/GenBank/DDBJ whole genome shotgun (WGS) entry which is preliminary data.</text>
</comment>
<proteinExistence type="predicted"/>
<dbReference type="Gene3D" id="2.60.120.560">
    <property type="entry name" value="Exo-inulinase, domain 1"/>
    <property type="match status" value="1"/>
</dbReference>
<dbReference type="GO" id="GO:0004575">
    <property type="term" value="F:sucrose alpha-glucosidase activity"/>
    <property type="evidence" value="ECO:0007669"/>
    <property type="project" value="TreeGrafter"/>
</dbReference>
<evidence type="ECO:0000259" key="1">
    <source>
        <dbReference type="Pfam" id="PF08244"/>
    </source>
</evidence>
<dbReference type="Proteomes" id="UP000476176">
    <property type="component" value="Unassembled WGS sequence"/>
</dbReference>
<evidence type="ECO:0000313" key="2">
    <source>
        <dbReference type="EMBL" id="KAE9208154.1"/>
    </source>
</evidence>
<protein>
    <recommendedName>
        <fullName evidence="1">Glycosyl hydrolase family 32 C-terminal domain-containing protein</fullName>
    </recommendedName>
</protein>
<dbReference type="PANTHER" id="PTHR42800">
    <property type="entry name" value="EXOINULINASE INUD (AFU_ORTHOLOGUE AFUA_5G00480)"/>
    <property type="match status" value="1"/>
</dbReference>
<organism evidence="2 3">
    <name type="scientific">Phytophthora fragariae</name>
    <dbReference type="NCBI Taxonomy" id="53985"/>
    <lineage>
        <taxon>Eukaryota</taxon>
        <taxon>Sar</taxon>
        <taxon>Stramenopiles</taxon>
        <taxon>Oomycota</taxon>
        <taxon>Peronosporomycetes</taxon>
        <taxon>Peronosporales</taxon>
        <taxon>Peronosporaceae</taxon>
        <taxon>Phytophthora</taxon>
    </lineage>
</organism>
<dbReference type="GO" id="GO:0005987">
    <property type="term" value="P:sucrose catabolic process"/>
    <property type="evidence" value="ECO:0007669"/>
    <property type="project" value="TreeGrafter"/>
</dbReference>
<gene>
    <name evidence="2" type="ORF">PF004_g16839</name>
</gene>
<sequence>MHAGAVQVDMLYASPGLMSAHLRKPAHFLDISRYLVVSANWGFNFETSIYREMKDEDGELYTVMLFAAKSDPNCYPMWASGSFSGGWLRPSAIEGTDFTAGQPQGWGGMVSVPCKVGISIVRDIYDVNSHLVGKDDWIVSCADGSAKQCKTSKTLSVKPLSDLQLLRNDNAHEQVVSVSVKDSSQMLNSTGASFELIAEVPGFFERGTKVGFEVCRSSVGDEVTTILYDDAEKRVIIDCSKSSTAMCAVFADDDVKPISEPIWGYFYLLRASLHSRTLLFLRETRTACALPFRNPNGSISHKAPVILQSFQFFV</sequence>
<dbReference type="PANTHER" id="PTHR42800:SF3">
    <property type="entry name" value="GLYCOSYL HYDROLASE FAMILY 32 N-TERMINAL DOMAIN-CONTAINING PROTEIN"/>
    <property type="match status" value="1"/>
</dbReference>
<reference evidence="2 3" key="1">
    <citation type="submission" date="2018-09" db="EMBL/GenBank/DDBJ databases">
        <title>Genomic investigation of the strawberry pathogen Phytophthora fragariae indicates pathogenicity is determined by transcriptional variation in three key races.</title>
        <authorList>
            <person name="Adams T.M."/>
            <person name="Armitage A.D."/>
            <person name="Sobczyk M.K."/>
            <person name="Bates H.J."/>
            <person name="Dunwell J.M."/>
            <person name="Nellist C.F."/>
            <person name="Harrison R.J."/>
        </authorList>
    </citation>
    <scope>NUCLEOTIDE SEQUENCE [LARGE SCALE GENOMIC DNA]</scope>
    <source>
        <strain evidence="2 3">BC-23</strain>
    </source>
</reference>
<dbReference type="GO" id="GO:0005737">
    <property type="term" value="C:cytoplasm"/>
    <property type="evidence" value="ECO:0007669"/>
    <property type="project" value="TreeGrafter"/>
</dbReference>
<name>A0A6G0NH97_9STRA</name>
<dbReference type="Pfam" id="PF08244">
    <property type="entry name" value="Glyco_hydro_32C"/>
    <property type="match status" value="1"/>
</dbReference>
<feature type="domain" description="Glycosyl hydrolase family 32 C-terminal" evidence="1">
    <location>
        <begin position="164"/>
        <end position="244"/>
    </location>
</feature>
<dbReference type="AlphaFoldDB" id="A0A6G0NH97"/>